<feature type="transmembrane region" description="Helical" evidence="12">
    <location>
        <begin position="306"/>
        <end position="331"/>
    </location>
</feature>
<dbReference type="InterPro" id="IPR037272">
    <property type="entry name" value="SNS_sf"/>
</dbReference>
<evidence type="ECO:0000256" key="6">
    <source>
        <dbReference type="ARBA" id="ARBA00023136"/>
    </source>
</evidence>
<protein>
    <recommendedName>
        <fullName evidence="10">Transporter</fullName>
    </recommendedName>
</protein>
<feature type="transmembrane region" description="Helical" evidence="12">
    <location>
        <begin position="481"/>
        <end position="505"/>
    </location>
</feature>
<feature type="transmembrane region" description="Helical" evidence="12">
    <location>
        <begin position="89"/>
        <end position="116"/>
    </location>
</feature>
<dbReference type="GO" id="GO:0089718">
    <property type="term" value="P:amino acid import across plasma membrane"/>
    <property type="evidence" value="ECO:0007669"/>
    <property type="project" value="TreeGrafter"/>
</dbReference>
<evidence type="ECO:0000256" key="9">
    <source>
        <dbReference type="PIRSR" id="PIRSR600175-2"/>
    </source>
</evidence>
<reference evidence="13 14" key="1">
    <citation type="submission" date="2024-02" db="EMBL/GenBank/DDBJ databases">
        <title>Chromosome-scale genome assembly of the rough periwinkle Littorina saxatilis.</title>
        <authorList>
            <person name="De Jode A."/>
            <person name="Faria R."/>
            <person name="Formenti G."/>
            <person name="Sims Y."/>
            <person name="Smith T.P."/>
            <person name="Tracey A."/>
            <person name="Wood J.M.D."/>
            <person name="Zagrodzka Z.B."/>
            <person name="Johannesson K."/>
            <person name="Butlin R.K."/>
            <person name="Leder E.H."/>
        </authorList>
    </citation>
    <scope>NUCLEOTIDE SEQUENCE [LARGE SCALE GENOMIC DNA]</scope>
    <source>
        <strain evidence="13">Snail1</strain>
        <tissue evidence="13">Muscle</tissue>
    </source>
</reference>
<feature type="binding site" evidence="8">
    <location>
        <position position="23"/>
    </location>
    <ligand>
        <name>Na(+)</name>
        <dbReference type="ChEBI" id="CHEBI:29101"/>
        <label>1</label>
    </ligand>
</feature>
<feature type="region of interest" description="Disordered" evidence="11">
    <location>
        <begin position="603"/>
        <end position="623"/>
    </location>
</feature>
<dbReference type="PROSITE" id="PS00754">
    <property type="entry name" value="NA_NEUROTRAN_SYMP_2"/>
    <property type="match status" value="1"/>
</dbReference>
<evidence type="ECO:0000256" key="5">
    <source>
        <dbReference type="ARBA" id="ARBA00022989"/>
    </source>
</evidence>
<evidence type="ECO:0000256" key="3">
    <source>
        <dbReference type="ARBA" id="ARBA00022448"/>
    </source>
</evidence>
<dbReference type="AlphaFoldDB" id="A0AAN9BUL7"/>
<keyword evidence="4 10" id="KW-0812">Transmembrane</keyword>
<comment type="subcellular location">
    <subcellularLocation>
        <location evidence="1">Membrane</location>
        <topology evidence="1">Multi-pass membrane protein</topology>
    </subcellularLocation>
</comment>
<dbReference type="EMBL" id="JBAMIC010000002">
    <property type="protein sequence ID" value="KAK7112886.1"/>
    <property type="molecule type" value="Genomic_DNA"/>
</dbReference>
<feature type="transmembrane region" description="Helical" evidence="12">
    <location>
        <begin position="227"/>
        <end position="245"/>
    </location>
</feature>
<keyword evidence="6 12" id="KW-0472">Membrane</keyword>
<keyword evidence="8" id="KW-0479">Metal-binding</keyword>
<feature type="binding site" evidence="8">
    <location>
        <position position="377"/>
    </location>
    <ligand>
        <name>Na(+)</name>
        <dbReference type="ChEBI" id="CHEBI:29101"/>
        <label>1</label>
    </ligand>
</feature>
<keyword evidence="5 12" id="KW-1133">Transmembrane helix</keyword>
<keyword evidence="14" id="KW-1185">Reference proteome</keyword>
<feature type="binding site" evidence="8">
    <location>
        <position position="312"/>
    </location>
    <ligand>
        <name>Na(+)</name>
        <dbReference type="ChEBI" id="CHEBI:29101"/>
        <label>1</label>
    </ligand>
</feature>
<sequence>MPEEPEIRASWGRHLEFIVTCIGFAVGLGNVWRFPYLCFRNGGGAFLIPYIICLVLMGIPLFCLEITFGQFASLGPLSIWSVNPLFKGLGYTMMALVAILTIYYNVVVAQAVYFFFASMQSTLPWTQCGEDWNTCYCRTGDENTTDLDPLRWFNSSGLNCTGIVVNGSNIKSASEEYYNHYVLEKTSGIDEPGSLKWDLTLCNLAAWTIICISLIKGVSSLGKTQYFFALFPYVILTILLVRGVTLDGASDGIHFYITPETSKLTKSSVWLDAASQIFFSLSTSTGSLTAMSSYSKFKNNSLRDSIIIPIINCCTSFYAGFAIFSILGYMAKAKGVAVPDVTQSGTGLVFVAYPEALAKMPVPQLWSILFFFMMICLGMGTQIPSAETLLTALQDEYKCLRGKWRSIIFRVSMCFLGFLLGLPQTTQGGTYLLDLLDIFVGFPLLLVGLFEFIAIVWVYGFGRITEDVMVMMGGDSFITRLLYYCYFSWTWLIVAPGFILAIIVFDSINYEPVTGPGYPEWSETLGWLTVAFIMMWIPVWYIGAYCYKGGFKLLVDLNQPLPQWHPAKKEHCTLPRYQRDPNFFDPNAIGPPYGEVIPDDVPLGISSNVSPPSQSSEPPPYEVVYNKGAYDNQGYDKGESEMTKL</sequence>
<feature type="binding site" evidence="8">
    <location>
        <position position="280"/>
    </location>
    <ligand>
        <name>Na(+)</name>
        <dbReference type="ChEBI" id="CHEBI:29101"/>
        <label>1</label>
    </ligand>
</feature>
<proteinExistence type="inferred from homology"/>
<dbReference type="GO" id="GO:0005283">
    <property type="term" value="F:amino acid:sodium symporter activity"/>
    <property type="evidence" value="ECO:0007669"/>
    <property type="project" value="TreeGrafter"/>
</dbReference>
<feature type="binding site" evidence="8">
    <location>
        <position position="26"/>
    </location>
    <ligand>
        <name>Na(+)</name>
        <dbReference type="ChEBI" id="CHEBI:29101"/>
        <label>1</label>
    </ligand>
</feature>
<feature type="transmembrane region" description="Helical" evidence="12">
    <location>
        <begin position="365"/>
        <end position="386"/>
    </location>
</feature>
<keyword evidence="8" id="KW-0915">Sodium</keyword>
<keyword evidence="7" id="KW-0325">Glycoprotein</keyword>
<name>A0AAN9BUL7_9CAEN</name>
<dbReference type="GO" id="GO:0005886">
    <property type="term" value="C:plasma membrane"/>
    <property type="evidence" value="ECO:0007669"/>
    <property type="project" value="TreeGrafter"/>
</dbReference>
<dbReference type="PANTHER" id="PTHR11616">
    <property type="entry name" value="SODIUM/CHLORIDE DEPENDENT TRANSPORTER"/>
    <property type="match status" value="1"/>
</dbReference>
<evidence type="ECO:0000313" key="14">
    <source>
        <dbReference type="Proteomes" id="UP001374579"/>
    </source>
</evidence>
<keyword evidence="10" id="KW-0769">Symport</keyword>
<feature type="transmembrane region" description="Helical" evidence="12">
    <location>
        <begin position="407"/>
        <end position="426"/>
    </location>
</feature>
<dbReference type="PRINTS" id="PR00176">
    <property type="entry name" value="NANEUSMPORT"/>
</dbReference>
<feature type="transmembrane region" description="Helical" evidence="12">
    <location>
        <begin position="15"/>
        <end position="34"/>
    </location>
</feature>
<gene>
    <name evidence="13" type="ORF">V1264_012264</name>
</gene>
<feature type="disulfide bond" evidence="9">
    <location>
        <begin position="128"/>
        <end position="137"/>
    </location>
</feature>
<feature type="compositionally biased region" description="Low complexity" evidence="11">
    <location>
        <begin position="606"/>
        <end position="616"/>
    </location>
</feature>
<feature type="transmembrane region" description="Helical" evidence="12">
    <location>
        <begin position="438"/>
        <end position="460"/>
    </location>
</feature>
<evidence type="ECO:0000256" key="8">
    <source>
        <dbReference type="PIRSR" id="PIRSR600175-1"/>
    </source>
</evidence>
<evidence type="ECO:0000256" key="12">
    <source>
        <dbReference type="SAM" id="Phobius"/>
    </source>
</evidence>
<comment type="similarity">
    <text evidence="2 10">Belongs to the sodium:neurotransmitter symporter (SNF) (TC 2.A.22) family.</text>
</comment>
<feature type="transmembrane region" description="Helical" evidence="12">
    <location>
        <begin position="46"/>
        <end position="68"/>
    </location>
</feature>
<dbReference type="PANTHER" id="PTHR11616:SF321">
    <property type="entry name" value="SODIUM-DEPENDENT NUTRIENT AMINO ACID TRANSPORTER 1-RELATED"/>
    <property type="match status" value="1"/>
</dbReference>
<dbReference type="Pfam" id="PF00209">
    <property type="entry name" value="SNF"/>
    <property type="match status" value="1"/>
</dbReference>
<feature type="binding site" evidence="8">
    <location>
        <position position="25"/>
    </location>
    <ligand>
        <name>Na(+)</name>
        <dbReference type="ChEBI" id="CHEBI:29101"/>
        <label>1</label>
    </ligand>
</feature>
<evidence type="ECO:0000256" key="4">
    <source>
        <dbReference type="ARBA" id="ARBA00022692"/>
    </source>
</evidence>
<feature type="transmembrane region" description="Helical" evidence="12">
    <location>
        <begin position="273"/>
        <end position="294"/>
    </location>
</feature>
<dbReference type="Proteomes" id="UP001374579">
    <property type="component" value="Unassembled WGS sequence"/>
</dbReference>
<evidence type="ECO:0000256" key="1">
    <source>
        <dbReference type="ARBA" id="ARBA00004141"/>
    </source>
</evidence>
<keyword evidence="3 10" id="KW-0813">Transport</keyword>
<dbReference type="PROSITE" id="PS00610">
    <property type="entry name" value="NA_NEUROTRAN_SYMP_1"/>
    <property type="match status" value="1"/>
</dbReference>
<evidence type="ECO:0000256" key="11">
    <source>
        <dbReference type="SAM" id="MobiDB-lite"/>
    </source>
</evidence>
<comment type="caution">
    <text evidence="13">The sequence shown here is derived from an EMBL/GenBank/DDBJ whole genome shotgun (WGS) entry which is preliminary data.</text>
</comment>
<feature type="binding site" evidence="8">
    <location>
        <position position="30"/>
    </location>
    <ligand>
        <name>Na(+)</name>
        <dbReference type="ChEBI" id="CHEBI:29101"/>
        <label>1</label>
    </ligand>
</feature>
<feature type="transmembrane region" description="Helical" evidence="12">
    <location>
        <begin position="525"/>
        <end position="547"/>
    </location>
</feature>
<keyword evidence="9" id="KW-1015">Disulfide bond</keyword>
<dbReference type="InterPro" id="IPR000175">
    <property type="entry name" value="Na/ntran_symport"/>
</dbReference>
<evidence type="ECO:0000256" key="2">
    <source>
        <dbReference type="ARBA" id="ARBA00006459"/>
    </source>
</evidence>
<dbReference type="PROSITE" id="PS50267">
    <property type="entry name" value="NA_NEUROTRAN_SYMP_3"/>
    <property type="match status" value="1"/>
</dbReference>
<dbReference type="SUPFAM" id="SSF161070">
    <property type="entry name" value="SNF-like"/>
    <property type="match status" value="1"/>
</dbReference>
<evidence type="ECO:0000256" key="7">
    <source>
        <dbReference type="ARBA" id="ARBA00023180"/>
    </source>
</evidence>
<dbReference type="GO" id="GO:0046872">
    <property type="term" value="F:metal ion binding"/>
    <property type="evidence" value="ECO:0007669"/>
    <property type="project" value="UniProtKB-KW"/>
</dbReference>
<accession>A0AAN9BUL7</accession>
<organism evidence="13 14">
    <name type="scientific">Littorina saxatilis</name>
    <dbReference type="NCBI Taxonomy" id="31220"/>
    <lineage>
        <taxon>Eukaryota</taxon>
        <taxon>Metazoa</taxon>
        <taxon>Spiralia</taxon>
        <taxon>Lophotrochozoa</taxon>
        <taxon>Mollusca</taxon>
        <taxon>Gastropoda</taxon>
        <taxon>Caenogastropoda</taxon>
        <taxon>Littorinimorpha</taxon>
        <taxon>Littorinoidea</taxon>
        <taxon>Littorinidae</taxon>
        <taxon>Littorina</taxon>
    </lineage>
</organism>
<evidence type="ECO:0000313" key="13">
    <source>
        <dbReference type="EMBL" id="KAK7112886.1"/>
    </source>
</evidence>
<evidence type="ECO:0000256" key="10">
    <source>
        <dbReference type="RuleBase" id="RU003732"/>
    </source>
</evidence>